<comment type="caution">
    <text evidence="1">The sequence shown here is derived from an EMBL/GenBank/DDBJ whole genome shotgun (WGS) entry which is preliminary data.</text>
</comment>
<protein>
    <submittedName>
        <fullName evidence="1">Uncharacterized protein</fullName>
    </submittedName>
</protein>
<reference evidence="1" key="1">
    <citation type="journal article" date="2014" name="Int. J. Syst. Evol. Microbiol.">
        <title>Complete genome sequence of Corynebacterium casei LMG S-19264T (=DSM 44701T), isolated from a smear-ripened cheese.</title>
        <authorList>
            <consortium name="US DOE Joint Genome Institute (JGI-PGF)"/>
            <person name="Walter F."/>
            <person name="Albersmeier A."/>
            <person name="Kalinowski J."/>
            <person name="Ruckert C."/>
        </authorList>
    </citation>
    <scope>NUCLEOTIDE SEQUENCE</scope>
    <source>
        <strain evidence="1">CGMCC 1.15330</strain>
    </source>
</reference>
<proteinExistence type="predicted"/>
<accession>A0A916WM48</accession>
<evidence type="ECO:0000313" key="1">
    <source>
        <dbReference type="EMBL" id="GGB15124.1"/>
    </source>
</evidence>
<gene>
    <name evidence="1" type="ORF">GCM10011380_00670</name>
</gene>
<sequence length="101" mass="11109">MSEQEQINAGLAVAAIKLMVRAGTISEAAVVALAREYDLLADRSPYAHEAEIQRGIAHQLRAILLDLDPPPAIDPASERRAQFLREQMKERTAMIADRSGE</sequence>
<keyword evidence="2" id="KW-1185">Reference proteome</keyword>
<reference evidence="1" key="2">
    <citation type="submission" date="2020-09" db="EMBL/GenBank/DDBJ databases">
        <authorList>
            <person name="Sun Q."/>
            <person name="Zhou Y."/>
        </authorList>
    </citation>
    <scope>NUCLEOTIDE SEQUENCE</scope>
    <source>
        <strain evidence="1">CGMCC 1.15330</strain>
    </source>
</reference>
<dbReference type="AlphaFoldDB" id="A0A916WM48"/>
<dbReference type="Proteomes" id="UP000623067">
    <property type="component" value="Unassembled WGS sequence"/>
</dbReference>
<dbReference type="EMBL" id="BMIH01000001">
    <property type="protein sequence ID" value="GGB15124.1"/>
    <property type="molecule type" value="Genomic_DNA"/>
</dbReference>
<organism evidence="1 2">
    <name type="scientific">Sphingomonas metalli</name>
    <dbReference type="NCBI Taxonomy" id="1779358"/>
    <lineage>
        <taxon>Bacteria</taxon>
        <taxon>Pseudomonadati</taxon>
        <taxon>Pseudomonadota</taxon>
        <taxon>Alphaproteobacteria</taxon>
        <taxon>Sphingomonadales</taxon>
        <taxon>Sphingomonadaceae</taxon>
        <taxon>Sphingomonas</taxon>
    </lineage>
</organism>
<dbReference type="RefSeq" id="WP_188656639.1">
    <property type="nucleotide sequence ID" value="NZ_BMIH01000001.1"/>
</dbReference>
<evidence type="ECO:0000313" key="2">
    <source>
        <dbReference type="Proteomes" id="UP000623067"/>
    </source>
</evidence>
<name>A0A916WM48_9SPHN</name>